<dbReference type="RefSeq" id="WP_124068939.1">
    <property type="nucleotide sequence ID" value="NZ_CBCRXF010000012.1"/>
</dbReference>
<reference evidence="2 3" key="1">
    <citation type="submission" date="2018-11" db="EMBL/GenBank/DDBJ databases">
        <authorList>
            <person name="Criscuolo A."/>
        </authorList>
    </citation>
    <scope>NUCLEOTIDE SEQUENCE [LARGE SCALE GENOMIC DNA]</scope>
    <source>
        <strain evidence="2">ATB-66</strain>
    </source>
</reference>
<dbReference type="InterPro" id="IPR006380">
    <property type="entry name" value="SPP-like_dom"/>
</dbReference>
<dbReference type="OrthoDB" id="1666512at2"/>
<dbReference type="SUPFAM" id="SSF56784">
    <property type="entry name" value="HAD-like"/>
    <property type="match status" value="1"/>
</dbReference>
<dbReference type="Pfam" id="PF05116">
    <property type="entry name" value="S6PP"/>
    <property type="match status" value="1"/>
</dbReference>
<accession>A0A3P5WY74</accession>
<dbReference type="GO" id="GO:0016787">
    <property type="term" value="F:hydrolase activity"/>
    <property type="evidence" value="ECO:0007669"/>
    <property type="project" value="UniProtKB-KW"/>
</dbReference>
<dbReference type="PIRSF" id="PIRSF030802">
    <property type="entry name" value="UCP030802"/>
    <property type="match status" value="1"/>
</dbReference>
<proteinExistence type="predicted"/>
<protein>
    <submittedName>
        <fullName evidence="2">Haloacid dehalogenase-like hydrolase</fullName>
    </submittedName>
</protein>
<dbReference type="InterPro" id="IPR036412">
    <property type="entry name" value="HAD-like_sf"/>
</dbReference>
<dbReference type="InterPro" id="IPR024197">
    <property type="entry name" value="TPP-like"/>
</dbReference>
<dbReference type="Proteomes" id="UP000270468">
    <property type="component" value="Unassembled WGS sequence"/>
</dbReference>
<keyword evidence="3" id="KW-1185">Reference proteome</keyword>
<keyword evidence="2" id="KW-0378">Hydrolase</keyword>
<feature type="domain" description="Sucrose phosphatase-like" evidence="1">
    <location>
        <begin position="2"/>
        <end position="250"/>
    </location>
</feature>
<dbReference type="AlphaFoldDB" id="A0A3P5WY74"/>
<name>A0A3P5WY74_9BACL</name>
<dbReference type="InterPro" id="IPR023214">
    <property type="entry name" value="HAD_sf"/>
</dbReference>
<organism evidence="2 3">
    <name type="scientific">Filibacter tadaridae</name>
    <dbReference type="NCBI Taxonomy" id="2483811"/>
    <lineage>
        <taxon>Bacteria</taxon>
        <taxon>Bacillati</taxon>
        <taxon>Bacillota</taxon>
        <taxon>Bacilli</taxon>
        <taxon>Bacillales</taxon>
        <taxon>Caryophanaceae</taxon>
        <taxon>Filibacter</taxon>
    </lineage>
</organism>
<evidence type="ECO:0000259" key="1">
    <source>
        <dbReference type="Pfam" id="PF05116"/>
    </source>
</evidence>
<dbReference type="EMBL" id="UXAV01000019">
    <property type="protein sequence ID" value="VDC20987.1"/>
    <property type="molecule type" value="Genomic_DNA"/>
</dbReference>
<evidence type="ECO:0000313" key="3">
    <source>
        <dbReference type="Proteomes" id="UP000270468"/>
    </source>
</evidence>
<gene>
    <name evidence="2" type="ORF">FILTAD_00492</name>
</gene>
<sequence length="267" mass="30764">MIFASDLDSTLIYSYRSYGGSEWDFPVRNIEIFDDREITFMTEKAIKLLREVADEMMFVPVTTRTEEQYNRISLFHEEIRPTYAITTNGGVVLKNGEIDFDWQDYISKEVSRSALSVEDVKRKIEETANGSWLKAIRIVDSFFIYLIIKPEHAPEELMRKYAVWAADHGWFFSKQGRKVYFIPSFINKWDAVHYLSEKEGKKTVYTAGDSNLDLCLIEQATFGIIPRHGEAAVENSHLGLTQKEGILAAEEILETVLLKRHTPGAIY</sequence>
<evidence type="ECO:0000313" key="2">
    <source>
        <dbReference type="EMBL" id="VDC20987.1"/>
    </source>
</evidence>
<dbReference type="Gene3D" id="3.40.50.1000">
    <property type="entry name" value="HAD superfamily/HAD-like"/>
    <property type="match status" value="1"/>
</dbReference>